<proteinExistence type="predicted"/>
<keyword evidence="1" id="KW-1185">Reference proteome</keyword>
<organism evidence="1 2">
    <name type="scientific">Nicotiana tabacum</name>
    <name type="common">Common tobacco</name>
    <dbReference type="NCBI Taxonomy" id="4097"/>
    <lineage>
        <taxon>Eukaryota</taxon>
        <taxon>Viridiplantae</taxon>
        <taxon>Streptophyta</taxon>
        <taxon>Embryophyta</taxon>
        <taxon>Tracheophyta</taxon>
        <taxon>Spermatophyta</taxon>
        <taxon>Magnoliopsida</taxon>
        <taxon>eudicotyledons</taxon>
        <taxon>Gunneridae</taxon>
        <taxon>Pentapetalae</taxon>
        <taxon>asterids</taxon>
        <taxon>lamiids</taxon>
        <taxon>Solanales</taxon>
        <taxon>Solanaceae</taxon>
        <taxon>Nicotianoideae</taxon>
        <taxon>Nicotianeae</taxon>
        <taxon>Nicotiana</taxon>
    </lineage>
</organism>
<protein>
    <submittedName>
        <fullName evidence="2">Uncharacterized protein LOC107810782</fullName>
    </submittedName>
</protein>
<dbReference type="RefSeq" id="XP_016491096.1">
    <property type="nucleotide sequence ID" value="XM_016635610.1"/>
</dbReference>
<reference evidence="1" key="1">
    <citation type="journal article" date="2014" name="Nat. Commun.">
        <title>The tobacco genome sequence and its comparison with those of tomato and potato.</title>
        <authorList>
            <person name="Sierro N."/>
            <person name="Battey J.N."/>
            <person name="Ouadi S."/>
            <person name="Bakaher N."/>
            <person name="Bovet L."/>
            <person name="Willig A."/>
            <person name="Goepfert S."/>
            <person name="Peitsch M.C."/>
            <person name="Ivanov N.V."/>
        </authorList>
    </citation>
    <scope>NUCLEOTIDE SEQUENCE [LARGE SCALE GENOMIC DNA]</scope>
</reference>
<dbReference type="AlphaFoldDB" id="A0A1S4BQF1"/>
<dbReference type="KEGG" id="nta:107810782"/>
<dbReference type="Gene3D" id="3.60.10.10">
    <property type="entry name" value="Endonuclease/exonuclease/phosphatase"/>
    <property type="match status" value="1"/>
</dbReference>
<dbReference type="OrthoDB" id="1930966at2759"/>
<dbReference type="PANTHER" id="PTHR33710:SF79">
    <property type="entry name" value="OS06G0205337 PROTEIN"/>
    <property type="match status" value="1"/>
</dbReference>
<dbReference type="RefSeq" id="XP_016491096.2">
    <property type="nucleotide sequence ID" value="XM_016635610.2"/>
</dbReference>
<dbReference type="SUPFAM" id="SSF56219">
    <property type="entry name" value="DNase I-like"/>
    <property type="match status" value="1"/>
</dbReference>
<gene>
    <name evidence="2" type="primary">LOC107810782</name>
</gene>
<dbReference type="GeneID" id="107810782"/>
<dbReference type="PANTHER" id="PTHR33710">
    <property type="entry name" value="BNAC02G09200D PROTEIN"/>
    <property type="match status" value="1"/>
</dbReference>
<reference evidence="2" key="2">
    <citation type="submission" date="2025-08" db="UniProtKB">
        <authorList>
            <consortium name="RefSeq"/>
        </authorList>
    </citation>
    <scope>IDENTIFICATION</scope>
    <source>
        <tissue evidence="2">Leaf</tissue>
    </source>
</reference>
<evidence type="ECO:0000313" key="2">
    <source>
        <dbReference type="RefSeq" id="XP_016491096.2"/>
    </source>
</evidence>
<dbReference type="OMA" id="PHALATY"/>
<dbReference type="PaxDb" id="4097-A0A1S4BQF1"/>
<evidence type="ECO:0000313" key="1">
    <source>
        <dbReference type="Proteomes" id="UP000790787"/>
    </source>
</evidence>
<dbReference type="InterPro" id="IPR036691">
    <property type="entry name" value="Endo/exonu/phosph_ase_sf"/>
</dbReference>
<dbReference type="Proteomes" id="UP000790787">
    <property type="component" value="Chromosome 3"/>
</dbReference>
<dbReference type="STRING" id="4097.A0A1S4BQF1"/>
<accession>A0A1S4BQF1</accession>
<sequence>MNAMIWNIKSVKTQRDFESLILMHRQLKFQFIGLMEPKQQRKKLEKYRRKIDFPLAISNVSNKIWVFFSERFELTVVMDMVKQLTLKVFDIEYQQEFYLTMVYAKCDAIERTELWDSLYALGSDMNLPWIVGGDFNVIWEEEEKFGGLTVHINEVDDFRYYINTSNLFYLGFKGSIYTWWNGRAEENCIFKRLDRCLANLEFQNLWPGIEVEHLTKIRSDHSPLLIKLSPEVAPIKKSFRFLNFWLKHESFHEVVR</sequence>
<name>A0A1S4BQF1_TOBAC</name>